<name>A0A814D5C8_9BILA</name>
<dbReference type="AlphaFoldDB" id="A0A814D5C8"/>
<dbReference type="SMART" id="SM01023">
    <property type="entry name" value="BAF"/>
    <property type="match status" value="1"/>
</dbReference>
<dbReference type="EMBL" id="CAJNOQ010002286">
    <property type="protein sequence ID" value="CAF0949593.1"/>
    <property type="molecule type" value="Genomic_DNA"/>
</dbReference>
<dbReference type="SUPFAM" id="SSF47798">
    <property type="entry name" value="Barrier-to-autointegration factor, BAF"/>
    <property type="match status" value="1"/>
</dbReference>
<proteinExistence type="predicted"/>
<dbReference type="InterPro" id="IPR036617">
    <property type="entry name" value="BAF_sf"/>
</dbReference>
<dbReference type="Proteomes" id="UP000677228">
    <property type="component" value="Unassembled WGS sequence"/>
</dbReference>
<dbReference type="Pfam" id="PF02961">
    <property type="entry name" value="SAM_BAF"/>
    <property type="match status" value="1"/>
</dbReference>
<accession>A0A814D5C8</accession>
<dbReference type="InterPro" id="IPR004122">
    <property type="entry name" value="BAF_prot"/>
</dbReference>
<evidence type="ECO:0000313" key="3">
    <source>
        <dbReference type="EMBL" id="CAF3725350.1"/>
    </source>
</evidence>
<dbReference type="Proteomes" id="UP000663829">
    <property type="component" value="Unassembled WGS sequence"/>
</dbReference>
<reference evidence="1" key="1">
    <citation type="submission" date="2021-02" db="EMBL/GenBank/DDBJ databases">
        <authorList>
            <person name="Nowell W R."/>
        </authorList>
    </citation>
    <scope>NUCLEOTIDE SEQUENCE</scope>
</reference>
<comment type="caution">
    <text evidence="1">The sequence shown here is derived from an EMBL/GenBank/DDBJ whole genome shotgun (WGS) entry which is preliminary data.</text>
</comment>
<dbReference type="Proteomes" id="UP000681722">
    <property type="component" value="Unassembled WGS sequence"/>
</dbReference>
<protein>
    <submittedName>
        <fullName evidence="1">Uncharacterized protein</fullName>
    </submittedName>
</protein>
<evidence type="ECO:0000313" key="5">
    <source>
        <dbReference type="Proteomes" id="UP000663829"/>
    </source>
</evidence>
<organism evidence="1 5">
    <name type="scientific">Didymodactylos carnosus</name>
    <dbReference type="NCBI Taxonomy" id="1234261"/>
    <lineage>
        <taxon>Eukaryota</taxon>
        <taxon>Metazoa</taxon>
        <taxon>Spiralia</taxon>
        <taxon>Gnathifera</taxon>
        <taxon>Rotifera</taxon>
        <taxon>Eurotatoria</taxon>
        <taxon>Bdelloidea</taxon>
        <taxon>Philodinida</taxon>
        <taxon>Philodinidae</taxon>
        <taxon>Didymodactylos</taxon>
    </lineage>
</organism>
<dbReference type="Gene3D" id="1.10.150.40">
    <property type="entry name" value="Barrier-to-autointegration factor, BAF"/>
    <property type="match status" value="1"/>
</dbReference>
<dbReference type="GO" id="GO:0003677">
    <property type="term" value="F:DNA binding"/>
    <property type="evidence" value="ECO:0007669"/>
    <property type="project" value="InterPro"/>
</dbReference>
<dbReference type="EMBL" id="CAJOBA010056336">
    <property type="protein sequence ID" value="CAF4291262.1"/>
    <property type="molecule type" value="Genomic_DNA"/>
</dbReference>
<evidence type="ECO:0000313" key="1">
    <source>
        <dbReference type="EMBL" id="CAF0949593.1"/>
    </source>
</evidence>
<dbReference type="EMBL" id="CAJOBC010002285">
    <property type="protein sequence ID" value="CAF3725350.1"/>
    <property type="molecule type" value="Genomic_DNA"/>
</dbReference>
<evidence type="ECO:0000313" key="4">
    <source>
        <dbReference type="EMBL" id="CAF4291262.1"/>
    </source>
</evidence>
<gene>
    <name evidence="1" type="ORF">GPM918_LOCUS11163</name>
    <name evidence="2" type="ORF">OVA965_LOCUS37022</name>
    <name evidence="3" type="ORF">SRO942_LOCUS11162</name>
    <name evidence="4" type="ORF">TMI583_LOCUS38065</name>
</gene>
<dbReference type="OrthoDB" id="9984845at2759"/>
<dbReference type="EMBL" id="CAJNOK010034317">
    <property type="protein sequence ID" value="CAF1502946.1"/>
    <property type="molecule type" value="Genomic_DNA"/>
</dbReference>
<sequence length="247" mass="28336">MSAFYSLFRSGRSRNKQHNQIPIEPLETFNNDQYLNVHSRSQYKNKLGLLMQHPYEDDWLNYIKQLNVSCCRGDDKDKKSQPTTKTIVQAQVRGSVDVPKIISDHKIDEVKFIQVKQHESPAHDIKKLYGREKIMEKLVAKLQAREVTQPMNIDNDILPILNTKKHVIFSNEPLTIKPVTAIPGIGPIMGKLAEKHGIIMAYDMLARYMNSAGDKEFVKSLINDIGFTKKSAFMVRDAMKDTVRHTI</sequence>
<dbReference type="Proteomes" id="UP000682733">
    <property type="component" value="Unassembled WGS sequence"/>
</dbReference>
<keyword evidence="5" id="KW-1185">Reference proteome</keyword>
<evidence type="ECO:0000313" key="2">
    <source>
        <dbReference type="EMBL" id="CAF1502946.1"/>
    </source>
</evidence>